<dbReference type="GO" id="GO:0042274">
    <property type="term" value="P:ribosomal small subunit biogenesis"/>
    <property type="evidence" value="ECO:0007669"/>
    <property type="project" value="UniProtKB-UniRule"/>
</dbReference>
<evidence type="ECO:0000256" key="1">
    <source>
        <dbReference type="ARBA" id="ARBA00022490"/>
    </source>
</evidence>
<dbReference type="InterPro" id="IPR002676">
    <property type="entry name" value="RimM_N"/>
</dbReference>
<dbReference type="STRING" id="154981.AKJ29_17525"/>
<feature type="domain" description="Ribosome maturation factor RimM PRC barrel" evidence="7">
    <location>
        <begin position="99"/>
        <end position="167"/>
    </location>
</feature>
<keyword evidence="1 5" id="KW-0963">Cytoplasm</keyword>
<comment type="function">
    <text evidence="5">An accessory protein needed during the final step in the assembly of 30S ribosomal subunit, possibly for assembly of the head region. Essential for efficient processing of 16S rRNA. May be needed both before and after RbfA during the maturation of 16S rRNA. It has affinity for free ribosomal 30S subunits but not for 70S ribosomes.</text>
</comment>
<dbReference type="PANTHER" id="PTHR33692">
    <property type="entry name" value="RIBOSOME MATURATION FACTOR RIMM"/>
    <property type="match status" value="1"/>
</dbReference>
<comment type="subcellular location">
    <subcellularLocation>
        <location evidence="5">Cytoplasm</location>
    </subcellularLocation>
</comment>
<dbReference type="Pfam" id="PF24986">
    <property type="entry name" value="PRC_RimM"/>
    <property type="match status" value="1"/>
</dbReference>
<dbReference type="Gene3D" id="2.30.30.240">
    <property type="entry name" value="PRC-barrel domain"/>
    <property type="match status" value="1"/>
</dbReference>
<protein>
    <recommendedName>
        <fullName evidence="5">Ribosome maturation factor RimM</fullName>
    </recommendedName>
</protein>
<dbReference type="GO" id="GO:0006364">
    <property type="term" value="P:rRNA processing"/>
    <property type="evidence" value="ECO:0007669"/>
    <property type="project" value="UniProtKB-UniRule"/>
</dbReference>
<comment type="caution">
    <text evidence="8">The sequence shown here is derived from an EMBL/GenBank/DDBJ whole genome shotgun (WGS) entry which is preliminary data.</text>
</comment>
<gene>
    <name evidence="5 8" type="primary">rimM</name>
    <name evidence="8" type="ORF">AKJ29_17525</name>
</gene>
<dbReference type="InterPro" id="IPR009000">
    <property type="entry name" value="Transl_B-barrel_sf"/>
</dbReference>
<accession>A0A0P7IZX4</accession>
<keyword evidence="2 5" id="KW-0690">Ribosome biogenesis</keyword>
<evidence type="ECO:0000256" key="4">
    <source>
        <dbReference type="ARBA" id="ARBA00023186"/>
    </source>
</evidence>
<evidence type="ECO:0000259" key="6">
    <source>
        <dbReference type="Pfam" id="PF01782"/>
    </source>
</evidence>
<dbReference type="SUPFAM" id="SSF50447">
    <property type="entry name" value="Translation proteins"/>
    <property type="match status" value="1"/>
</dbReference>
<dbReference type="SUPFAM" id="SSF50346">
    <property type="entry name" value="PRC-barrel domain"/>
    <property type="match status" value="1"/>
</dbReference>
<name>A0A0P7IZX4_9RHOB</name>
<evidence type="ECO:0000256" key="5">
    <source>
        <dbReference type="HAMAP-Rule" id="MF_00014"/>
    </source>
</evidence>
<dbReference type="Pfam" id="PF01782">
    <property type="entry name" value="RimM"/>
    <property type="match status" value="1"/>
</dbReference>
<dbReference type="AlphaFoldDB" id="A0A0P7IZX4"/>
<dbReference type="InterPro" id="IPR036976">
    <property type="entry name" value="RimM_N_sf"/>
</dbReference>
<keyword evidence="9" id="KW-1185">Reference proteome</keyword>
<keyword evidence="4 5" id="KW-0143">Chaperone</keyword>
<dbReference type="Proteomes" id="UP000050471">
    <property type="component" value="Unassembled WGS sequence"/>
</dbReference>
<dbReference type="RefSeq" id="WP_055188634.1">
    <property type="nucleotide sequence ID" value="NZ_FPBS01000001.1"/>
</dbReference>
<evidence type="ECO:0000256" key="3">
    <source>
        <dbReference type="ARBA" id="ARBA00022552"/>
    </source>
</evidence>
<dbReference type="NCBIfam" id="TIGR02273">
    <property type="entry name" value="16S_RimM"/>
    <property type="match status" value="1"/>
</dbReference>
<dbReference type="GO" id="GO:0005840">
    <property type="term" value="C:ribosome"/>
    <property type="evidence" value="ECO:0007669"/>
    <property type="project" value="InterPro"/>
</dbReference>
<comment type="similarity">
    <text evidence="5">Belongs to the RimM family.</text>
</comment>
<dbReference type="GO" id="GO:0043022">
    <property type="term" value="F:ribosome binding"/>
    <property type="evidence" value="ECO:0007669"/>
    <property type="project" value="InterPro"/>
</dbReference>
<reference evidence="8 9" key="1">
    <citation type="submission" date="2015-09" db="EMBL/GenBank/DDBJ databases">
        <title>Draft genome sequence of Aliiroseovarius crassostreae CV919-312TSm, the causative agent of Roseovarius Oyster Disease (formerly Juvenile Oyster Disease).</title>
        <authorList>
            <person name="Kessner L."/>
            <person name="Spinard E."/>
            <person name="Nelson D."/>
        </authorList>
    </citation>
    <scope>NUCLEOTIDE SEQUENCE [LARGE SCALE GENOMIC DNA]</scope>
    <source>
        <strain evidence="8 9">CV919-312</strain>
    </source>
</reference>
<keyword evidence="3 5" id="KW-0698">rRNA processing</keyword>
<dbReference type="PANTHER" id="PTHR33692:SF1">
    <property type="entry name" value="RIBOSOME MATURATION FACTOR RIMM"/>
    <property type="match status" value="1"/>
</dbReference>
<dbReference type="HAMAP" id="MF_00014">
    <property type="entry name" value="Ribosome_mat_RimM"/>
    <property type="match status" value="1"/>
</dbReference>
<evidence type="ECO:0000259" key="7">
    <source>
        <dbReference type="Pfam" id="PF24986"/>
    </source>
</evidence>
<proteinExistence type="inferred from homology"/>
<evidence type="ECO:0000313" key="9">
    <source>
        <dbReference type="Proteomes" id="UP000050471"/>
    </source>
</evidence>
<sequence>MSDDRICVGALAGAFGVHGEVRIKSFCADPGAIADYGTLWSEDGGKSYEITLSRPIKSGFAGRVSGIETKEQADAAQGLQLYADRNALPSLPDDEFYHADLIGLLVLDAGGHELGRVKAVHNHGAGDVLEVLGPGMSTGALLPFTRAAVPTVDLTAGRIIADPPDGVFASDEDDHEGTD</sequence>
<dbReference type="OrthoDB" id="9788191at2"/>
<dbReference type="InterPro" id="IPR011033">
    <property type="entry name" value="PRC_barrel-like_sf"/>
</dbReference>
<comment type="subunit">
    <text evidence="5">Binds ribosomal protein uS19.</text>
</comment>
<evidence type="ECO:0000256" key="2">
    <source>
        <dbReference type="ARBA" id="ARBA00022517"/>
    </source>
</evidence>
<comment type="domain">
    <text evidence="5">The PRC barrel domain binds ribosomal protein uS19.</text>
</comment>
<dbReference type="InterPro" id="IPR011961">
    <property type="entry name" value="RimM"/>
</dbReference>
<dbReference type="InterPro" id="IPR056792">
    <property type="entry name" value="PRC_RimM"/>
</dbReference>
<evidence type="ECO:0000313" key="8">
    <source>
        <dbReference type="EMBL" id="KPN64414.1"/>
    </source>
</evidence>
<dbReference type="GO" id="GO:0005737">
    <property type="term" value="C:cytoplasm"/>
    <property type="evidence" value="ECO:0007669"/>
    <property type="project" value="UniProtKB-SubCell"/>
</dbReference>
<dbReference type="Gene3D" id="2.40.30.60">
    <property type="entry name" value="RimM"/>
    <property type="match status" value="1"/>
</dbReference>
<dbReference type="EMBL" id="LKBA01000004">
    <property type="protein sequence ID" value="KPN64414.1"/>
    <property type="molecule type" value="Genomic_DNA"/>
</dbReference>
<feature type="domain" description="RimM N-terminal" evidence="6">
    <location>
        <begin position="7"/>
        <end position="86"/>
    </location>
</feature>
<organism evidence="8 9">
    <name type="scientific">Aliiroseovarius crassostreae</name>
    <dbReference type="NCBI Taxonomy" id="154981"/>
    <lineage>
        <taxon>Bacteria</taxon>
        <taxon>Pseudomonadati</taxon>
        <taxon>Pseudomonadota</taxon>
        <taxon>Alphaproteobacteria</taxon>
        <taxon>Rhodobacterales</taxon>
        <taxon>Paracoccaceae</taxon>
        <taxon>Aliiroseovarius</taxon>
    </lineage>
</organism>